<dbReference type="EMBL" id="JAVFWL010000005">
    <property type="protein sequence ID" value="KAK6756675.1"/>
    <property type="molecule type" value="Genomic_DNA"/>
</dbReference>
<evidence type="ECO:0000313" key="5">
    <source>
        <dbReference type="Proteomes" id="UP001303046"/>
    </source>
</evidence>
<organism evidence="4 5">
    <name type="scientific">Necator americanus</name>
    <name type="common">Human hookworm</name>
    <dbReference type="NCBI Taxonomy" id="51031"/>
    <lineage>
        <taxon>Eukaryota</taxon>
        <taxon>Metazoa</taxon>
        <taxon>Ecdysozoa</taxon>
        <taxon>Nematoda</taxon>
        <taxon>Chromadorea</taxon>
        <taxon>Rhabditida</taxon>
        <taxon>Rhabditina</taxon>
        <taxon>Rhabditomorpha</taxon>
        <taxon>Strongyloidea</taxon>
        <taxon>Ancylostomatidae</taxon>
        <taxon>Bunostominae</taxon>
        <taxon>Necator</taxon>
    </lineage>
</organism>
<reference evidence="4 5" key="1">
    <citation type="submission" date="2023-08" db="EMBL/GenBank/DDBJ databases">
        <title>A Necator americanus chromosomal reference genome.</title>
        <authorList>
            <person name="Ilik V."/>
            <person name="Petrzelkova K.J."/>
            <person name="Pardy F."/>
            <person name="Fuh T."/>
            <person name="Niatou-Singa F.S."/>
            <person name="Gouil Q."/>
            <person name="Baker L."/>
            <person name="Ritchie M.E."/>
            <person name="Jex A.R."/>
            <person name="Gazzola D."/>
            <person name="Li H."/>
            <person name="Toshio Fujiwara R."/>
            <person name="Zhan B."/>
            <person name="Aroian R.V."/>
            <person name="Pafco B."/>
            <person name="Schwarz E.M."/>
        </authorList>
    </citation>
    <scope>NUCLEOTIDE SEQUENCE [LARGE SCALE GENOMIC DNA]</scope>
    <source>
        <strain evidence="4 5">Aroian</strain>
        <tissue evidence="4">Whole animal</tissue>
    </source>
</reference>
<protein>
    <recommendedName>
        <fullName evidence="3">Ground-like domain-containing protein</fullName>
    </recommendedName>
</protein>
<evidence type="ECO:0000313" key="4">
    <source>
        <dbReference type="EMBL" id="KAK6756675.1"/>
    </source>
</evidence>
<comment type="caution">
    <text evidence="4">The sequence shown here is derived from an EMBL/GenBank/DDBJ whole genome shotgun (WGS) entry which is preliminary data.</text>
</comment>
<feature type="region of interest" description="Disordered" evidence="1">
    <location>
        <begin position="68"/>
        <end position="93"/>
    </location>
</feature>
<evidence type="ECO:0000256" key="2">
    <source>
        <dbReference type="SAM" id="SignalP"/>
    </source>
</evidence>
<proteinExistence type="predicted"/>
<keyword evidence="2" id="KW-0732">Signal</keyword>
<keyword evidence="5" id="KW-1185">Reference proteome</keyword>
<gene>
    <name evidence="4" type="primary">Necator_chrV.g19647</name>
    <name evidence="4" type="ORF">RB195_014855</name>
</gene>
<accession>A0ABR1E350</accession>
<sequence length="375" mass="41051">MLLVVILTCLTDIAKSLPLLESSLCCCGCISDPCPVVEPSCPAPKEECRSLTDLKCTDLQRLLEKPVAGDIKGNSTKEEENDSKSENTTASQGHVRLVTNNGLAIFETGSAGRREWKEVVSPKIPIEVHSRIIPQMLLSPLSFQGSTVHRVMNFSSFQGGSQGPLPLHQNDDISTTSSKVSNNKTAFEKLEAMVAELQQMLHQLKHSVMDRANERSDVSIQAEAAPSMDPVAEELEKKAIDDVITRMRGSFQKFSPGSKPVNEVDSSVSAAVIDVQSPLKYTPPHIRAKRATKDGGNCNDTKLKELILKNIEKDAQTSKRAIQKEAESEYGGTFNVICSPCEFSFVISSQKYCDGFKDQIACFVFLQPPTTLTSQ</sequence>
<dbReference type="Proteomes" id="UP001303046">
    <property type="component" value="Unassembled WGS sequence"/>
</dbReference>
<evidence type="ECO:0000259" key="3">
    <source>
        <dbReference type="Pfam" id="PF04155"/>
    </source>
</evidence>
<feature type="signal peptide" evidence="2">
    <location>
        <begin position="1"/>
        <end position="16"/>
    </location>
</feature>
<name>A0ABR1E350_NECAM</name>
<dbReference type="InterPro" id="IPR007284">
    <property type="entry name" value="Ground-like_dom"/>
</dbReference>
<feature type="chain" id="PRO_5045282693" description="Ground-like domain-containing protein" evidence="2">
    <location>
        <begin position="17"/>
        <end position="375"/>
    </location>
</feature>
<evidence type="ECO:0000256" key="1">
    <source>
        <dbReference type="SAM" id="MobiDB-lite"/>
    </source>
</evidence>
<feature type="compositionally biased region" description="Basic and acidic residues" evidence="1">
    <location>
        <begin position="75"/>
        <end position="85"/>
    </location>
</feature>
<dbReference type="Pfam" id="PF04155">
    <property type="entry name" value="Ground-like"/>
    <property type="match status" value="1"/>
</dbReference>
<feature type="domain" description="Ground-like" evidence="3">
    <location>
        <begin position="296"/>
        <end position="365"/>
    </location>
</feature>